<feature type="transmembrane region" description="Helical" evidence="1">
    <location>
        <begin position="84"/>
        <end position="102"/>
    </location>
</feature>
<dbReference type="OrthoDB" id="232663at2"/>
<feature type="transmembrane region" description="Helical" evidence="1">
    <location>
        <begin position="122"/>
        <end position="143"/>
    </location>
</feature>
<dbReference type="eggNOG" id="COG3225">
    <property type="taxonomic scope" value="Bacteria"/>
</dbReference>
<proteinExistence type="predicted"/>
<protein>
    <submittedName>
        <fullName evidence="2">ABC-type uncharacterized transport system</fullName>
    </submittedName>
</protein>
<keyword evidence="3" id="KW-1185">Reference proteome</keyword>
<dbReference type="Proteomes" id="UP000008631">
    <property type="component" value="Chromosome"/>
</dbReference>
<dbReference type="KEGG" id="ipa:Isop_3012"/>
<dbReference type="InParanoid" id="E8R2T0"/>
<organism evidence="2 3">
    <name type="scientific">Isosphaera pallida (strain ATCC 43644 / DSM 9630 / IS1B)</name>
    <dbReference type="NCBI Taxonomy" id="575540"/>
    <lineage>
        <taxon>Bacteria</taxon>
        <taxon>Pseudomonadati</taxon>
        <taxon>Planctomycetota</taxon>
        <taxon>Planctomycetia</taxon>
        <taxon>Isosphaerales</taxon>
        <taxon>Isosphaeraceae</taxon>
        <taxon>Isosphaera</taxon>
    </lineage>
</organism>
<dbReference type="STRING" id="575540.Isop_3012"/>
<dbReference type="HOGENOM" id="CLU_436649_0_0_0"/>
<dbReference type="RefSeq" id="WP_013565865.1">
    <property type="nucleotide sequence ID" value="NC_014962.1"/>
</dbReference>
<reference evidence="2 3" key="2">
    <citation type="journal article" date="2011" name="Stand. Genomic Sci.">
        <title>Complete genome sequence of Isosphaera pallida type strain (IS1B).</title>
        <authorList>
            <consortium name="US DOE Joint Genome Institute (JGI-PGF)"/>
            <person name="Goker M."/>
            <person name="Cleland D."/>
            <person name="Saunders E."/>
            <person name="Lapidus A."/>
            <person name="Nolan M."/>
            <person name="Lucas S."/>
            <person name="Hammon N."/>
            <person name="Deshpande S."/>
            <person name="Cheng J.F."/>
            <person name="Tapia R."/>
            <person name="Han C."/>
            <person name="Goodwin L."/>
            <person name="Pitluck S."/>
            <person name="Liolios K."/>
            <person name="Pagani I."/>
            <person name="Ivanova N."/>
            <person name="Mavromatis K."/>
            <person name="Pati A."/>
            <person name="Chen A."/>
            <person name="Palaniappan K."/>
            <person name="Land M."/>
            <person name="Hauser L."/>
            <person name="Chang Y.J."/>
            <person name="Jeffries C.D."/>
            <person name="Detter J.C."/>
            <person name="Beck B."/>
            <person name="Woyke T."/>
            <person name="Bristow J."/>
            <person name="Eisen J.A."/>
            <person name="Markowitz V."/>
            <person name="Hugenholtz P."/>
            <person name="Kyrpides N.C."/>
            <person name="Klenk H.P."/>
        </authorList>
    </citation>
    <scope>NUCLEOTIDE SEQUENCE [LARGE SCALE GENOMIC DNA]</scope>
    <source>
        <strain evidence="3">ATCC 43644 / DSM 9630 / IS1B</strain>
    </source>
</reference>
<accession>E8R2T0</accession>
<evidence type="ECO:0000313" key="2">
    <source>
        <dbReference type="EMBL" id="ADV63577.1"/>
    </source>
</evidence>
<dbReference type="EMBL" id="CP002353">
    <property type="protein sequence ID" value="ADV63577.1"/>
    <property type="molecule type" value="Genomic_DNA"/>
</dbReference>
<name>E8R2T0_ISOPI</name>
<reference key="1">
    <citation type="submission" date="2010-11" db="EMBL/GenBank/DDBJ databases">
        <title>The complete sequence of chromosome of Isophaera pallida ATCC 43644.</title>
        <authorList>
            <consortium name="US DOE Joint Genome Institute (JGI-PGF)"/>
            <person name="Lucas S."/>
            <person name="Copeland A."/>
            <person name="Lapidus A."/>
            <person name="Bruce D."/>
            <person name="Goodwin L."/>
            <person name="Pitluck S."/>
            <person name="Kyrpides N."/>
            <person name="Mavromatis K."/>
            <person name="Pagani I."/>
            <person name="Ivanova N."/>
            <person name="Saunders E."/>
            <person name="Brettin T."/>
            <person name="Detter J.C."/>
            <person name="Han C."/>
            <person name="Tapia R."/>
            <person name="Land M."/>
            <person name="Hauser L."/>
            <person name="Markowitz V."/>
            <person name="Cheng J.-F."/>
            <person name="Hugenholtz P."/>
            <person name="Woyke T."/>
            <person name="Wu D."/>
            <person name="Eisen J.A."/>
        </authorList>
    </citation>
    <scope>NUCLEOTIDE SEQUENCE</scope>
    <source>
        <strain>ATCC 43644</strain>
    </source>
</reference>
<keyword evidence="1" id="KW-1133">Transmembrane helix</keyword>
<keyword evidence="1" id="KW-0812">Transmembrane</keyword>
<feature type="transmembrane region" description="Helical" evidence="1">
    <location>
        <begin position="602"/>
        <end position="621"/>
    </location>
</feature>
<evidence type="ECO:0000313" key="3">
    <source>
        <dbReference type="Proteomes" id="UP000008631"/>
    </source>
</evidence>
<sequence length="626" mass="67268">MFTTEMDQADAFFALLMAAVLLMSHWAIRGAPVGQALPKDPEGDPSCSSPVRPPRERLAALAALGIVVSLTAAYLGLTRGVAWAILPALAGPGLLAYSAFGATPYRHRSPTTRRIGSISQNLLSASLLGGILLLGNLIAFRYGGGSWDLTTQRVHSLSDQTKDLLAALKVPVRFTIIYGRAQGVGEKVELLDQLLRLYVTARADQVRLDRLDALGDPAGYRELVRARPEVAMMVATVGGGLLIELSDPRVDEPDAPINLNPARDRLALSFADLFFSRPEDAEANQARDQATFVFRGEDVVTSALTRLLEGDQPVIAFLVGRGQLTPQRLAALEPSASYLKSRLEAAGFRVEAINPAVADLDPSRVPLALLLSPREPLDGTELIKLRGYLKDGGRLILTTGASNDPVIHELLALHLLKLGSRVVVDNRPALPNQPFVVAAPIAPEEPHPIVQSLGNRAAIVSNAVELLIEDGPLPNVVVDPILRSRPGSWAEQDAEQRPLRFDQETDQPGPILLGAAVSVVPSPEGDLTPNRDPTRPAVPRMVVFSSPFLAEDSILTNAPTNEQLLLNAVNWLRGRPELLGISPRVQTAIALNPDDRAIQRMMLVPTVTSLALILIAGGAVWSTRRG</sequence>
<keyword evidence="1" id="KW-0472">Membrane</keyword>
<evidence type="ECO:0000256" key="1">
    <source>
        <dbReference type="SAM" id="Phobius"/>
    </source>
</evidence>
<gene>
    <name evidence="2" type="ordered locus">Isop_3012</name>
</gene>
<dbReference type="AlphaFoldDB" id="E8R2T0"/>